<evidence type="ECO:0000256" key="1">
    <source>
        <dbReference type="ARBA" id="ARBA00023157"/>
    </source>
</evidence>
<feature type="disulfide bond" evidence="3">
    <location>
        <begin position="41"/>
        <end position="68"/>
    </location>
</feature>
<keyword evidence="2" id="KW-0325">Glycoprotein</keyword>
<organism evidence="7 8">
    <name type="scientific">Myodes glareolus</name>
    <name type="common">Bank vole</name>
    <name type="synonym">Clethrionomys glareolus</name>
    <dbReference type="NCBI Taxonomy" id="447135"/>
    <lineage>
        <taxon>Eukaryota</taxon>
        <taxon>Metazoa</taxon>
        <taxon>Chordata</taxon>
        <taxon>Craniata</taxon>
        <taxon>Vertebrata</taxon>
        <taxon>Euteleostomi</taxon>
        <taxon>Mammalia</taxon>
        <taxon>Eutheria</taxon>
        <taxon>Euarchontoglires</taxon>
        <taxon>Glires</taxon>
        <taxon>Rodentia</taxon>
        <taxon>Myomorpha</taxon>
        <taxon>Muroidea</taxon>
        <taxon>Cricetidae</taxon>
        <taxon>Arvicolinae</taxon>
        <taxon>Myodes</taxon>
    </lineage>
</organism>
<evidence type="ECO:0000313" key="8">
    <source>
        <dbReference type="Proteomes" id="UP001488838"/>
    </source>
</evidence>
<dbReference type="Proteomes" id="UP001488838">
    <property type="component" value="Unassembled WGS sequence"/>
</dbReference>
<feature type="domain" description="CUB" evidence="6">
    <location>
        <begin position="41"/>
        <end position="81"/>
    </location>
</feature>
<keyword evidence="5" id="KW-0732">Signal</keyword>
<evidence type="ECO:0000256" key="2">
    <source>
        <dbReference type="ARBA" id="ARBA00023180"/>
    </source>
</evidence>
<feature type="region of interest" description="Disordered" evidence="4">
    <location>
        <begin position="74"/>
        <end position="98"/>
    </location>
</feature>
<gene>
    <name evidence="7" type="ORF">U0070_025100</name>
</gene>
<evidence type="ECO:0000256" key="4">
    <source>
        <dbReference type="SAM" id="MobiDB-lite"/>
    </source>
</evidence>
<dbReference type="Gene3D" id="2.60.120.290">
    <property type="entry name" value="Spermadhesin, CUB domain"/>
    <property type="match status" value="1"/>
</dbReference>
<evidence type="ECO:0000259" key="6">
    <source>
        <dbReference type="PROSITE" id="PS01180"/>
    </source>
</evidence>
<dbReference type="SUPFAM" id="SSF49854">
    <property type="entry name" value="Spermadhesin, CUB domain"/>
    <property type="match status" value="1"/>
</dbReference>
<keyword evidence="1 3" id="KW-1015">Disulfide bond</keyword>
<dbReference type="Pfam" id="PF00431">
    <property type="entry name" value="CUB"/>
    <property type="match status" value="1"/>
</dbReference>
<name>A0AAW0IAE7_MYOGA</name>
<evidence type="ECO:0000256" key="5">
    <source>
        <dbReference type="SAM" id="SignalP"/>
    </source>
</evidence>
<sequence>MIYGRSLFHIIASLIILHSSGATKKGTEKQITSETQKSVQCGTWTKHADGGVFTSPNYPSKYPPDRECVYIIEGKSGENARPRRPAKAWPSPGPTHVM</sequence>
<reference evidence="7 8" key="1">
    <citation type="journal article" date="2023" name="bioRxiv">
        <title>Conserved and derived expression patterns and positive selection on dental genes reveal complex evolutionary context of ever-growing rodent molars.</title>
        <authorList>
            <person name="Calamari Z.T."/>
            <person name="Song A."/>
            <person name="Cohen E."/>
            <person name="Akter M."/>
            <person name="Roy R.D."/>
            <person name="Hallikas O."/>
            <person name="Christensen M.M."/>
            <person name="Li P."/>
            <person name="Marangoni P."/>
            <person name="Jernvall J."/>
            <person name="Klein O.D."/>
        </authorList>
    </citation>
    <scope>NUCLEOTIDE SEQUENCE [LARGE SCALE GENOMIC DNA]</scope>
    <source>
        <strain evidence="7">V071</strain>
    </source>
</reference>
<proteinExistence type="predicted"/>
<dbReference type="InterPro" id="IPR035914">
    <property type="entry name" value="Sperma_CUB_dom_sf"/>
</dbReference>
<feature type="chain" id="PRO_5043396103" description="CUB domain-containing protein" evidence="5">
    <location>
        <begin position="23"/>
        <end position="98"/>
    </location>
</feature>
<accession>A0AAW0IAE7</accession>
<dbReference type="EMBL" id="JBBHLL010000175">
    <property type="protein sequence ID" value="KAK7811391.1"/>
    <property type="molecule type" value="Genomic_DNA"/>
</dbReference>
<dbReference type="PROSITE" id="PS01180">
    <property type="entry name" value="CUB"/>
    <property type="match status" value="1"/>
</dbReference>
<evidence type="ECO:0000313" key="7">
    <source>
        <dbReference type="EMBL" id="KAK7811391.1"/>
    </source>
</evidence>
<comment type="caution">
    <text evidence="3">Lacks conserved residue(s) required for the propagation of feature annotation.</text>
</comment>
<keyword evidence="8" id="KW-1185">Reference proteome</keyword>
<feature type="signal peptide" evidence="5">
    <location>
        <begin position="1"/>
        <end position="22"/>
    </location>
</feature>
<evidence type="ECO:0000256" key="3">
    <source>
        <dbReference type="PROSITE-ProRule" id="PRU00059"/>
    </source>
</evidence>
<dbReference type="AlphaFoldDB" id="A0AAW0IAE7"/>
<comment type="caution">
    <text evidence="7">The sequence shown here is derived from an EMBL/GenBank/DDBJ whole genome shotgun (WGS) entry which is preliminary data.</text>
</comment>
<protein>
    <recommendedName>
        <fullName evidence="6">CUB domain-containing protein</fullName>
    </recommendedName>
</protein>
<dbReference type="InterPro" id="IPR000859">
    <property type="entry name" value="CUB_dom"/>
</dbReference>